<feature type="domain" description="OmpA-like" evidence="7">
    <location>
        <begin position="105"/>
        <end position="223"/>
    </location>
</feature>
<evidence type="ECO:0000256" key="3">
    <source>
        <dbReference type="ARBA" id="ARBA00023237"/>
    </source>
</evidence>
<dbReference type="AlphaFoldDB" id="A0A4V2JG33"/>
<keyword evidence="9" id="KW-1185">Reference proteome</keyword>
<dbReference type="InterPro" id="IPR006665">
    <property type="entry name" value="OmpA-like"/>
</dbReference>
<dbReference type="Proteomes" id="UP000292120">
    <property type="component" value="Unassembled WGS sequence"/>
</dbReference>
<feature type="signal peptide" evidence="6">
    <location>
        <begin position="1"/>
        <end position="20"/>
    </location>
</feature>
<gene>
    <name evidence="8" type="ORF">EYS42_01335</name>
</gene>
<evidence type="ECO:0000256" key="5">
    <source>
        <dbReference type="SAM" id="MobiDB-lite"/>
    </source>
</evidence>
<sequence length="226" mass="23548">MTHTALTRLPARLTLITALAATVLATGCANMDDTQRRTATGAAIGAVAGAVLGKATGNNAGAGAAIGGIAGAVIGNVWSQRMEAQKKAMEQATQGTPVEVTRTADNQLKLEIPADISFDKNSAAIKPELRSVLDTFADGLRKNSTGMVVRIVGHTDSTGSDAINNPLSLQRAESVKDFLTDRSVPASRIETQGRGSREPIASNATTEGQAKNRRVEIFLREPGQNG</sequence>
<dbReference type="CDD" id="cd07185">
    <property type="entry name" value="OmpA_C-like"/>
    <property type="match status" value="1"/>
</dbReference>
<dbReference type="Gene3D" id="3.30.1330.60">
    <property type="entry name" value="OmpA-like domain"/>
    <property type="match status" value="1"/>
</dbReference>
<protein>
    <submittedName>
        <fullName evidence="8">OmpA family protein</fullName>
    </submittedName>
</protein>
<reference evidence="8 9" key="1">
    <citation type="submission" date="2019-02" db="EMBL/GenBank/DDBJ databases">
        <title>Aquabacterium sp. strain KMB7.</title>
        <authorList>
            <person name="Chen W.-M."/>
        </authorList>
    </citation>
    <scope>NUCLEOTIDE SEQUENCE [LARGE SCALE GENOMIC DNA]</scope>
    <source>
        <strain evidence="8 9">KMB7</strain>
    </source>
</reference>
<dbReference type="InterPro" id="IPR036737">
    <property type="entry name" value="OmpA-like_sf"/>
</dbReference>
<dbReference type="EMBL" id="SIXI01000001">
    <property type="protein sequence ID" value="TBO34116.1"/>
    <property type="molecule type" value="Genomic_DNA"/>
</dbReference>
<evidence type="ECO:0000256" key="6">
    <source>
        <dbReference type="SAM" id="SignalP"/>
    </source>
</evidence>
<evidence type="ECO:0000256" key="2">
    <source>
        <dbReference type="ARBA" id="ARBA00023136"/>
    </source>
</evidence>
<dbReference type="PANTHER" id="PTHR30329">
    <property type="entry name" value="STATOR ELEMENT OF FLAGELLAR MOTOR COMPLEX"/>
    <property type="match status" value="1"/>
</dbReference>
<accession>A0A4V2JG33</accession>
<dbReference type="InterPro" id="IPR006664">
    <property type="entry name" value="OMP_bac"/>
</dbReference>
<dbReference type="PANTHER" id="PTHR30329:SF21">
    <property type="entry name" value="LIPOPROTEIN YIAD-RELATED"/>
    <property type="match status" value="1"/>
</dbReference>
<dbReference type="SUPFAM" id="SSF103088">
    <property type="entry name" value="OmpA-like"/>
    <property type="match status" value="1"/>
</dbReference>
<comment type="caution">
    <text evidence="8">The sequence shown here is derived from an EMBL/GenBank/DDBJ whole genome shotgun (WGS) entry which is preliminary data.</text>
</comment>
<dbReference type="PROSITE" id="PS51123">
    <property type="entry name" value="OMPA_2"/>
    <property type="match status" value="1"/>
</dbReference>
<proteinExistence type="predicted"/>
<dbReference type="RefSeq" id="WP_130966065.1">
    <property type="nucleotide sequence ID" value="NZ_SIXI01000001.1"/>
</dbReference>
<organism evidence="8 9">
    <name type="scientific">Aquabacterium lacunae</name>
    <dbReference type="NCBI Taxonomy" id="2528630"/>
    <lineage>
        <taxon>Bacteria</taxon>
        <taxon>Pseudomonadati</taxon>
        <taxon>Pseudomonadota</taxon>
        <taxon>Betaproteobacteria</taxon>
        <taxon>Burkholderiales</taxon>
        <taxon>Aquabacterium</taxon>
    </lineage>
</organism>
<keyword evidence="6" id="KW-0732">Signal</keyword>
<dbReference type="Pfam" id="PF00691">
    <property type="entry name" value="OmpA"/>
    <property type="match status" value="1"/>
</dbReference>
<evidence type="ECO:0000256" key="1">
    <source>
        <dbReference type="ARBA" id="ARBA00004442"/>
    </source>
</evidence>
<keyword evidence="3" id="KW-0998">Cell outer membrane</keyword>
<dbReference type="GO" id="GO:0009279">
    <property type="term" value="C:cell outer membrane"/>
    <property type="evidence" value="ECO:0007669"/>
    <property type="project" value="UniProtKB-SubCell"/>
</dbReference>
<dbReference type="Pfam" id="PF13488">
    <property type="entry name" value="Gly-zipper_Omp"/>
    <property type="match status" value="1"/>
</dbReference>
<evidence type="ECO:0000313" key="9">
    <source>
        <dbReference type="Proteomes" id="UP000292120"/>
    </source>
</evidence>
<evidence type="ECO:0000256" key="4">
    <source>
        <dbReference type="PROSITE-ProRule" id="PRU00473"/>
    </source>
</evidence>
<dbReference type="OrthoDB" id="9782229at2"/>
<name>A0A4V2JG33_9BURK</name>
<dbReference type="InterPro" id="IPR050330">
    <property type="entry name" value="Bact_OuterMem_StrucFunc"/>
</dbReference>
<comment type="subcellular location">
    <subcellularLocation>
        <location evidence="1">Cell outer membrane</location>
    </subcellularLocation>
</comment>
<dbReference type="PRINTS" id="PR01021">
    <property type="entry name" value="OMPADOMAIN"/>
</dbReference>
<feature type="region of interest" description="Disordered" evidence="5">
    <location>
        <begin position="188"/>
        <end position="213"/>
    </location>
</feature>
<evidence type="ECO:0000259" key="7">
    <source>
        <dbReference type="PROSITE" id="PS51123"/>
    </source>
</evidence>
<dbReference type="PRINTS" id="PR01023">
    <property type="entry name" value="NAFLGMOTY"/>
</dbReference>
<evidence type="ECO:0000313" key="8">
    <source>
        <dbReference type="EMBL" id="TBO34116.1"/>
    </source>
</evidence>
<keyword evidence="2 4" id="KW-0472">Membrane</keyword>
<feature type="chain" id="PRO_5021020579" evidence="6">
    <location>
        <begin position="21"/>
        <end position="226"/>
    </location>
</feature>
<dbReference type="InterPro" id="IPR039567">
    <property type="entry name" value="Gly-zipper"/>
</dbReference>